<feature type="transmembrane region" description="Helical" evidence="6">
    <location>
        <begin position="253"/>
        <end position="275"/>
    </location>
</feature>
<keyword evidence="5 6" id="KW-0472">Membrane</keyword>
<gene>
    <name evidence="7" type="ORF">GCM10025883_27390</name>
</gene>
<dbReference type="Pfam" id="PF01943">
    <property type="entry name" value="Polysacc_synt"/>
    <property type="match status" value="1"/>
</dbReference>
<feature type="transmembrane region" description="Helical" evidence="6">
    <location>
        <begin position="389"/>
        <end position="408"/>
    </location>
</feature>
<evidence type="ECO:0000256" key="5">
    <source>
        <dbReference type="ARBA" id="ARBA00023136"/>
    </source>
</evidence>
<evidence type="ECO:0000313" key="8">
    <source>
        <dbReference type="Proteomes" id="UP001157126"/>
    </source>
</evidence>
<comment type="caution">
    <text evidence="7">The sequence shown here is derived from an EMBL/GenBank/DDBJ whole genome shotgun (WGS) entry which is preliminary data.</text>
</comment>
<evidence type="ECO:0000313" key="7">
    <source>
        <dbReference type="EMBL" id="GMA40694.1"/>
    </source>
</evidence>
<feature type="transmembrane region" description="Helical" evidence="6">
    <location>
        <begin position="296"/>
        <end position="320"/>
    </location>
</feature>
<dbReference type="Proteomes" id="UP001157126">
    <property type="component" value="Unassembled WGS sequence"/>
</dbReference>
<reference evidence="8" key="1">
    <citation type="journal article" date="2019" name="Int. J. Syst. Evol. Microbiol.">
        <title>The Global Catalogue of Microorganisms (GCM) 10K type strain sequencing project: providing services to taxonomists for standard genome sequencing and annotation.</title>
        <authorList>
            <consortium name="The Broad Institute Genomics Platform"/>
            <consortium name="The Broad Institute Genome Sequencing Center for Infectious Disease"/>
            <person name="Wu L."/>
            <person name="Ma J."/>
        </authorList>
    </citation>
    <scope>NUCLEOTIDE SEQUENCE [LARGE SCALE GENOMIC DNA]</scope>
    <source>
        <strain evidence="8">NBRC 113072</strain>
    </source>
</reference>
<name>A0ABQ6IVF0_9MICO</name>
<evidence type="ECO:0000256" key="2">
    <source>
        <dbReference type="ARBA" id="ARBA00022475"/>
    </source>
</evidence>
<proteinExistence type="predicted"/>
<feature type="transmembrane region" description="Helical" evidence="6">
    <location>
        <begin position="114"/>
        <end position="133"/>
    </location>
</feature>
<evidence type="ECO:0000256" key="1">
    <source>
        <dbReference type="ARBA" id="ARBA00004651"/>
    </source>
</evidence>
<feature type="transmembrane region" description="Helical" evidence="6">
    <location>
        <begin position="420"/>
        <end position="437"/>
    </location>
</feature>
<dbReference type="InterPro" id="IPR050833">
    <property type="entry name" value="Poly_Biosynth_Transport"/>
</dbReference>
<protein>
    <recommendedName>
        <fullName evidence="9">Membrane protein involved in the export of O-antigen and teichoic acid</fullName>
    </recommendedName>
</protein>
<evidence type="ECO:0008006" key="9">
    <source>
        <dbReference type="Google" id="ProtNLM"/>
    </source>
</evidence>
<organism evidence="7 8">
    <name type="scientific">Mobilicoccus caccae</name>
    <dbReference type="NCBI Taxonomy" id="1859295"/>
    <lineage>
        <taxon>Bacteria</taxon>
        <taxon>Bacillati</taxon>
        <taxon>Actinomycetota</taxon>
        <taxon>Actinomycetes</taxon>
        <taxon>Micrococcales</taxon>
        <taxon>Dermatophilaceae</taxon>
        <taxon>Mobilicoccus</taxon>
    </lineage>
</organism>
<dbReference type="EMBL" id="BSUO01000001">
    <property type="protein sequence ID" value="GMA40694.1"/>
    <property type="molecule type" value="Genomic_DNA"/>
</dbReference>
<feature type="transmembrane region" description="Helical" evidence="6">
    <location>
        <begin position="332"/>
        <end position="353"/>
    </location>
</feature>
<feature type="transmembrane region" description="Helical" evidence="6">
    <location>
        <begin position="360"/>
        <end position="383"/>
    </location>
</feature>
<keyword evidence="8" id="KW-1185">Reference proteome</keyword>
<sequence length="475" mass="50145">MGVADGGVLARGVMTVTGARVLGLIFSLVQVKLAVTYLGPTGYGLLMTATLFVNSFGAWTELGMGNVVVRRVSGRGMDLQRQVGLSMTVSMLIVFPMVMVANMAARLLYADQPLVQLGIAILSVGLIASTWALRYAPVAQVHSRFGHYAAADLIGRALSLALVGVTVAMDLGLVWFFLAQLMVPVGQMIAMTRLGKLIGGFRPVWNRREMWDLLRETLPMTYIAAVGVLYFTIDGVMLSQLSTTEQVGAYGMAYRIVGNFTIVSASIASVLAARFAQDAATERAAFTTTIRSSLQAVLIVAAPLAVLVMGLAPDVIILLGSKEMAGLASGPLGLVAIGVGIGMMSAVMSAALIADYQQRILTILNTANLLLNITANIVLIPMYGATGAAISLIMSETSGFVICLALLIRRYGQCLPVGTVLRLVPALAVGLATEALIDGHWGVRILLVGLAYGLGLLVFRVVALKDVRTLMKRGG</sequence>
<keyword evidence="3 6" id="KW-0812">Transmembrane</keyword>
<keyword evidence="4 6" id="KW-1133">Transmembrane helix</keyword>
<evidence type="ECO:0000256" key="4">
    <source>
        <dbReference type="ARBA" id="ARBA00022989"/>
    </source>
</evidence>
<dbReference type="PANTHER" id="PTHR30250:SF11">
    <property type="entry name" value="O-ANTIGEN TRANSPORTER-RELATED"/>
    <property type="match status" value="1"/>
</dbReference>
<feature type="transmembrane region" description="Helical" evidence="6">
    <location>
        <begin position="43"/>
        <end position="62"/>
    </location>
</feature>
<evidence type="ECO:0000256" key="6">
    <source>
        <dbReference type="SAM" id="Phobius"/>
    </source>
</evidence>
<dbReference type="InterPro" id="IPR002797">
    <property type="entry name" value="Polysacc_synth"/>
</dbReference>
<feature type="transmembrane region" description="Helical" evidence="6">
    <location>
        <begin position="213"/>
        <end position="233"/>
    </location>
</feature>
<accession>A0ABQ6IVF0</accession>
<feature type="transmembrane region" description="Helical" evidence="6">
    <location>
        <begin position="443"/>
        <end position="463"/>
    </location>
</feature>
<comment type="subcellular location">
    <subcellularLocation>
        <location evidence="1">Cell membrane</location>
        <topology evidence="1">Multi-pass membrane protein</topology>
    </subcellularLocation>
</comment>
<feature type="transmembrane region" description="Helical" evidence="6">
    <location>
        <begin position="83"/>
        <end position="108"/>
    </location>
</feature>
<evidence type="ECO:0000256" key="3">
    <source>
        <dbReference type="ARBA" id="ARBA00022692"/>
    </source>
</evidence>
<keyword evidence="2" id="KW-1003">Cell membrane</keyword>
<dbReference type="PANTHER" id="PTHR30250">
    <property type="entry name" value="PST FAMILY PREDICTED COLANIC ACID TRANSPORTER"/>
    <property type="match status" value="1"/>
</dbReference>